<accession>X0Z6T5</accession>
<organism evidence="1">
    <name type="scientific">marine sediment metagenome</name>
    <dbReference type="NCBI Taxonomy" id="412755"/>
    <lineage>
        <taxon>unclassified sequences</taxon>
        <taxon>metagenomes</taxon>
        <taxon>ecological metagenomes</taxon>
    </lineage>
</organism>
<name>X0Z6T5_9ZZZZ</name>
<evidence type="ECO:0008006" key="2">
    <source>
        <dbReference type="Google" id="ProtNLM"/>
    </source>
</evidence>
<proteinExistence type="predicted"/>
<dbReference type="AlphaFoldDB" id="X0Z6T5"/>
<protein>
    <recommendedName>
        <fullName evidence="2">N-acetyltransferase domain-containing protein</fullName>
    </recommendedName>
</protein>
<feature type="non-terminal residue" evidence="1">
    <location>
        <position position="36"/>
    </location>
</feature>
<dbReference type="EMBL" id="BART01009230">
    <property type="protein sequence ID" value="GAG65035.1"/>
    <property type="molecule type" value="Genomic_DNA"/>
</dbReference>
<gene>
    <name evidence="1" type="ORF">S01H4_20513</name>
</gene>
<reference evidence="1" key="1">
    <citation type="journal article" date="2014" name="Front. Microbiol.">
        <title>High frequency of phylogenetically diverse reductive dehalogenase-homologous genes in deep subseafloor sedimentary metagenomes.</title>
        <authorList>
            <person name="Kawai M."/>
            <person name="Futagami T."/>
            <person name="Toyoda A."/>
            <person name="Takaki Y."/>
            <person name="Nishi S."/>
            <person name="Hori S."/>
            <person name="Arai W."/>
            <person name="Tsubouchi T."/>
            <person name="Morono Y."/>
            <person name="Uchiyama I."/>
            <person name="Ito T."/>
            <person name="Fujiyama A."/>
            <person name="Inagaki F."/>
            <person name="Takami H."/>
        </authorList>
    </citation>
    <scope>NUCLEOTIDE SEQUENCE</scope>
    <source>
        <strain evidence="1">Expedition CK06-06</strain>
    </source>
</reference>
<comment type="caution">
    <text evidence="1">The sequence shown here is derived from an EMBL/GenBank/DDBJ whole genome shotgun (WGS) entry which is preliminary data.</text>
</comment>
<evidence type="ECO:0000313" key="1">
    <source>
        <dbReference type="EMBL" id="GAG65035.1"/>
    </source>
</evidence>
<sequence length="36" mass="3980">MNLEFREATESDLPFLVDMLADDALGALREVNSSPL</sequence>